<dbReference type="Gene3D" id="3.40.190.10">
    <property type="entry name" value="Periplasmic binding protein-like II"/>
    <property type="match status" value="2"/>
</dbReference>
<dbReference type="Proteomes" id="UP000322294">
    <property type="component" value="Unassembled WGS sequence"/>
</dbReference>
<feature type="chain" id="PRO_5024270091" evidence="1">
    <location>
        <begin position="25"/>
        <end position="306"/>
    </location>
</feature>
<reference evidence="3 4" key="1">
    <citation type="submission" date="2019-07" db="EMBL/GenBank/DDBJ databases">
        <title>Genomic Encyclopedia of Type Strains, Phase I: the one thousand microbial genomes (KMG-I) project.</title>
        <authorList>
            <person name="Kyrpides N."/>
        </authorList>
    </citation>
    <scope>NUCLEOTIDE SEQUENCE [LARGE SCALE GENOMIC DNA]</scope>
    <source>
        <strain evidence="3 4">DSM 16647</strain>
    </source>
</reference>
<accession>A0A5S5AK30</accession>
<dbReference type="PANTHER" id="PTHR37945:SF1">
    <property type="entry name" value="EXTRACELLULAR TUNGSTATE BINDING PROTEIN"/>
    <property type="match status" value="1"/>
</dbReference>
<evidence type="ECO:0000313" key="4">
    <source>
        <dbReference type="Proteomes" id="UP000322294"/>
    </source>
</evidence>
<feature type="domain" description="PBP" evidence="2">
    <location>
        <begin position="45"/>
        <end position="275"/>
    </location>
</feature>
<evidence type="ECO:0000256" key="1">
    <source>
        <dbReference type="SAM" id="SignalP"/>
    </source>
</evidence>
<dbReference type="EMBL" id="VNHO01000030">
    <property type="protein sequence ID" value="TYP49779.1"/>
    <property type="molecule type" value="Genomic_DNA"/>
</dbReference>
<dbReference type="PANTHER" id="PTHR37945">
    <property type="entry name" value="EXTRACELLULAR TUNGSTATE BINDING PROTEIN"/>
    <property type="match status" value="1"/>
</dbReference>
<evidence type="ECO:0000313" key="3">
    <source>
        <dbReference type="EMBL" id="TYP49779.1"/>
    </source>
</evidence>
<comment type="caution">
    <text evidence="3">The sequence shown here is derived from an EMBL/GenBank/DDBJ whole genome shotgun (WGS) entry which is preliminary data.</text>
</comment>
<dbReference type="InterPro" id="IPR024370">
    <property type="entry name" value="PBP_domain"/>
</dbReference>
<evidence type="ECO:0000259" key="2">
    <source>
        <dbReference type="Pfam" id="PF12849"/>
    </source>
</evidence>
<dbReference type="RefSeq" id="WP_148867833.1">
    <property type="nucleotide sequence ID" value="NZ_VNHO01000030.1"/>
</dbReference>
<gene>
    <name evidence="3" type="ORF">LZ11_02153</name>
</gene>
<dbReference type="AlphaFoldDB" id="A0A5S5AK30"/>
<dbReference type="InterPro" id="IPR052738">
    <property type="entry name" value="ABC-Tungstate_binding"/>
</dbReference>
<keyword evidence="4" id="KW-1185">Reference proteome</keyword>
<name>A0A5S5AK30_9FIRM</name>
<dbReference type="Pfam" id="PF12849">
    <property type="entry name" value="PBP_like_2"/>
    <property type="match status" value="1"/>
</dbReference>
<proteinExistence type="predicted"/>
<protein>
    <submittedName>
        <fullName evidence="3">Tungstate transport system substrate-binding protein</fullName>
    </submittedName>
</protein>
<dbReference type="OrthoDB" id="186379at2"/>
<keyword evidence="1" id="KW-0732">Signal</keyword>
<feature type="signal peptide" evidence="1">
    <location>
        <begin position="1"/>
        <end position="24"/>
    </location>
</feature>
<dbReference type="PROSITE" id="PS51257">
    <property type="entry name" value="PROKAR_LIPOPROTEIN"/>
    <property type="match status" value="1"/>
</dbReference>
<sequence>MCRSRMYKIVFLLVLFLAPGIFLAACGQKVPPEGNSGKDSPGKGEIILATTTSTQDSGLLDVLIPIFEQKTGYKVKTIAVGTGQALAMGEKGNADVMLVHAPEAEMELVKKGAVINRRLVMHNDFVIVGPAEDPAGIKNAKDAAEAFKLIAEKEALFISRGDNSGTHKKELAIWKKAGIENPSGKWYQSTGQGMGATLDVASEKSGYTLTDRATYLTKKDKLHLVILKEKDSSLLNVYHVMQANPDYVKQYNPSTAGMINVEGAKAFMEFMVAPETQKVIGGFGKDKFGQPLFIPDAGKNEAGILE</sequence>
<organism evidence="3 4">
    <name type="scientific">Thermosediminibacter litoriperuensis</name>
    <dbReference type="NCBI Taxonomy" id="291989"/>
    <lineage>
        <taxon>Bacteria</taxon>
        <taxon>Bacillati</taxon>
        <taxon>Bacillota</taxon>
        <taxon>Clostridia</taxon>
        <taxon>Thermosediminibacterales</taxon>
        <taxon>Thermosediminibacteraceae</taxon>
        <taxon>Thermosediminibacter</taxon>
    </lineage>
</organism>
<dbReference type="SUPFAM" id="SSF53850">
    <property type="entry name" value="Periplasmic binding protein-like II"/>
    <property type="match status" value="1"/>
</dbReference>